<comment type="catalytic activity">
    <reaction evidence="1">
        <text>ATP + protein L-histidine = ADP + protein N-phospho-L-histidine.</text>
        <dbReference type="EC" id="2.7.13.3"/>
    </reaction>
</comment>
<dbReference type="EMBL" id="MGDZ01000010">
    <property type="protein sequence ID" value="OGL74025.1"/>
    <property type="molecule type" value="Genomic_DNA"/>
</dbReference>
<evidence type="ECO:0000256" key="4">
    <source>
        <dbReference type="ARBA" id="ARBA00022475"/>
    </source>
</evidence>
<feature type="transmembrane region" description="Helical" evidence="12">
    <location>
        <begin position="261"/>
        <end position="279"/>
    </location>
</feature>
<keyword evidence="12" id="KW-0812">Transmembrane</keyword>
<dbReference type="InterPro" id="IPR003594">
    <property type="entry name" value="HATPase_dom"/>
</dbReference>
<dbReference type="SUPFAM" id="SSF47384">
    <property type="entry name" value="Homodimeric domain of signal transducing histidine kinase"/>
    <property type="match status" value="1"/>
</dbReference>
<dbReference type="STRING" id="1802391.A3D72_00845"/>
<dbReference type="FunFam" id="3.30.565.10:FF:000023">
    <property type="entry name" value="PAS domain-containing sensor histidine kinase"/>
    <property type="match status" value="1"/>
</dbReference>
<feature type="transmembrane region" description="Helical" evidence="12">
    <location>
        <begin position="205"/>
        <end position="225"/>
    </location>
</feature>
<evidence type="ECO:0000313" key="14">
    <source>
        <dbReference type="EMBL" id="OGL74025.1"/>
    </source>
</evidence>
<dbReference type="AlphaFoldDB" id="A0A1F7U6Y6"/>
<feature type="transmembrane region" description="Helical" evidence="12">
    <location>
        <begin position="232"/>
        <end position="255"/>
    </location>
</feature>
<dbReference type="InterPro" id="IPR036890">
    <property type="entry name" value="HATPase_C_sf"/>
</dbReference>
<comment type="subcellular location">
    <subcellularLocation>
        <location evidence="2">Cell membrane</location>
    </subcellularLocation>
</comment>
<dbReference type="SMART" id="SM00388">
    <property type="entry name" value="HisKA"/>
    <property type="match status" value="1"/>
</dbReference>
<feature type="transmembrane region" description="Helical" evidence="12">
    <location>
        <begin position="102"/>
        <end position="121"/>
    </location>
</feature>
<evidence type="ECO:0000256" key="3">
    <source>
        <dbReference type="ARBA" id="ARBA00012438"/>
    </source>
</evidence>
<evidence type="ECO:0000313" key="15">
    <source>
        <dbReference type="Proteomes" id="UP000176303"/>
    </source>
</evidence>
<evidence type="ECO:0000256" key="2">
    <source>
        <dbReference type="ARBA" id="ARBA00004236"/>
    </source>
</evidence>
<keyword evidence="11 12" id="KW-0472">Membrane</keyword>
<organism evidence="14 15">
    <name type="scientific">Candidatus Uhrbacteria bacterium RIFCSPHIGHO2_02_FULL_57_19</name>
    <dbReference type="NCBI Taxonomy" id="1802391"/>
    <lineage>
        <taxon>Bacteria</taxon>
        <taxon>Candidatus Uhriibacteriota</taxon>
    </lineage>
</organism>
<dbReference type="Proteomes" id="UP000176303">
    <property type="component" value="Unassembled WGS sequence"/>
</dbReference>
<evidence type="ECO:0000256" key="9">
    <source>
        <dbReference type="ARBA" id="ARBA00022840"/>
    </source>
</evidence>
<evidence type="ECO:0000256" key="12">
    <source>
        <dbReference type="SAM" id="Phobius"/>
    </source>
</evidence>
<evidence type="ECO:0000256" key="7">
    <source>
        <dbReference type="ARBA" id="ARBA00022741"/>
    </source>
</evidence>
<evidence type="ECO:0000256" key="5">
    <source>
        <dbReference type="ARBA" id="ARBA00022553"/>
    </source>
</evidence>
<feature type="transmembrane region" description="Helical" evidence="12">
    <location>
        <begin position="70"/>
        <end position="90"/>
    </location>
</feature>
<dbReference type="InterPro" id="IPR005467">
    <property type="entry name" value="His_kinase_dom"/>
</dbReference>
<dbReference type="InterPro" id="IPR004358">
    <property type="entry name" value="Sig_transdc_His_kin-like_C"/>
</dbReference>
<dbReference type="InterPro" id="IPR031621">
    <property type="entry name" value="HisKA_7TM"/>
</dbReference>
<dbReference type="PROSITE" id="PS50109">
    <property type="entry name" value="HIS_KIN"/>
    <property type="match status" value="1"/>
</dbReference>
<keyword evidence="10" id="KW-0902">Two-component regulatory system</keyword>
<dbReference type="Gene3D" id="3.30.565.10">
    <property type="entry name" value="Histidine kinase-like ATPase, C-terminal domain"/>
    <property type="match status" value="1"/>
</dbReference>
<name>A0A1F7U6Y6_9BACT</name>
<dbReference type="Pfam" id="PF00512">
    <property type="entry name" value="HisKA"/>
    <property type="match status" value="1"/>
</dbReference>
<sequence length="540" mass="60379">MGMTSLFQLGYFSTFAVNLALALIVLSHKKRARVGLYFGLFVFAISFWILTLYFFYLFADPDVVLLFGRLNFVFATGIVYFVVLFSQVFPEDGRPIPIKIQLVLGIPTAALALLTQFTPLVDAKEIVSGASRVTVYGPLYFLFILHFIFFAGYAIWRLVIKYLSFPAGDLRRLQIRYFGFGFALSVFFGAATNIFIPLIGGNYDFQHLGPLGTVFLVGLTTYAIVRHRLLQLKVIATELFAAALLVFLTIEAAFSSSPFELVVRVVILLFSIFLSIQLVKSVLLEVRRREEIQKLADDLKKANAKLSELSEIKSNFVSIASHQLRAPIGGVRSYLTMMRDEDFGPLPNKQKKIIELNLDVLDHTLHVIEMFLDVTKMESGKIDLSLKKTDLAEMTESVRRELALSAERKGLRLRTRISEGLPAAQVDPEKIRNVIFNLVENAIKYTERGTVEIILRKSNHALECRVADTGIGIEKEEIPKLFSKFVRAGGGFRVSHGSGLGLYIIKALVEAHGGTVFVESPGEGKGSVFGFRLPLVSKRR</sequence>
<keyword evidence="9" id="KW-0067">ATP-binding</keyword>
<feature type="transmembrane region" description="Helical" evidence="12">
    <location>
        <begin position="6"/>
        <end position="27"/>
    </location>
</feature>
<keyword evidence="8" id="KW-0418">Kinase</keyword>
<dbReference type="PANTHER" id="PTHR43047:SF72">
    <property type="entry name" value="OSMOSENSING HISTIDINE PROTEIN KINASE SLN1"/>
    <property type="match status" value="1"/>
</dbReference>
<dbReference type="GO" id="GO:0000155">
    <property type="term" value="F:phosphorelay sensor kinase activity"/>
    <property type="evidence" value="ECO:0007669"/>
    <property type="project" value="InterPro"/>
</dbReference>
<dbReference type="Gene3D" id="1.10.287.130">
    <property type="match status" value="1"/>
</dbReference>
<keyword evidence="12" id="KW-1133">Transmembrane helix</keyword>
<comment type="caution">
    <text evidence="14">The sequence shown here is derived from an EMBL/GenBank/DDBJ whole genome shotgun (WGS) entry which is preliminary data.</text>
</comment>
<dbReference type="Pfam" id="PF16927">
    <property type="entry name" value="HisKA_7TM"/>
    <property type="match status" value="1"/>
</dbReference>
<feature type="transmembrane region" description="Helical" evidence="12">
    <location>
        <begin position="34"/>
        <end position="58"/>
    </location>
</feature>
<evidence type="ECO:0000256" key="8">
    <source>
        <dbReference type="ARBA" id="ARBA00022777"/>
    </source>
</evidence>
<proteinExistence type="predicted"/>
<keyword evidence="6" id="KW-0808">Transferase</keyword>
<evidence type="ECO:0000256" key="10">
    <source>
        <dbReference type="ARBA" id="ARBA00023012"/>
    </source>
</evidence>
<dbReference type="InterPro" id="IPR003661">
    <property type="entry name" value="HisK_dim/P_dom"/>
</dbReference>
<dbReference type="GO" id="GO:0005886">
    <property type="term" value="C:plasma membrane"/>
    <property type="evidence" value="ECO:0007669"/>
    <property type="project" value="UniProtKB-SubCell"/>
</dbReference>
<evidence type="ECO:0000256" key="11">
    <source>
        <dbReference type="ARBA" id="ARBA00023136"/>
    </source>
</evidence>
<dbReference type="SMART" id="SM00387">
    <property type="entry name" value="HATPase_c"/>
    <property type="match status" value="1"/>
</dbReference>
<protein>
    <recommendedName>
        <fullName evidence="3">histidine kinase</fullName>
        <ecNumber evidence="3">2.7.13.3</ecNumber>
    </recommendedName>
</protein>
<gene>
    <name evidence="14" type="ORF">A3D72_00845</name>
</gene>
<keyword evidence="4" id="KW-1003">Cell membrane</keyword>
<dbReference type="CDD" id="cd00082">
    <property type="entry name" value="HisKA"/>
    <property type="match status" value="1"/>
</dbReference>
<evidence type="ECO:0000259" key="13">
    <source>
        <dbReference type="PROSITE" id="PS50109"/>
    </source>
</evidence>
<keyword evidence="5" id="KW-0597">Phosphoprotein</keyword>
<keyword evidence="7" id="KW-0547">Nucleotide-binding</keyword>
<feature type="transmembrane region" description="Helical" evidence="12">
    <location>
        <begin position="177"/>
        <end position="199"/>
    </location>
</feature>
<dbReference type="GO" id="GO:0005524">
    <property type="term" value="F:ATP binding"/>
    <property type="evidence" value="ECO:0007669"/>
    <property type="project" value="UniProtKB-KW"/>
</dbReference>
<dbReference type="SUPFAM" id="SSF55874">
    <property type="entry name" value="ATPase domain of HSP90 chaperone/DNA topoisomerase II/histidine kinase"/>
    <property type="match status" value="1"/>
</dbReference>
<dbReference type="Pfam" id="PF02518">
    <property type="entry name" value="HATPase_c"/>
    <property type="match status" value="1"/>
</dbReference>
<feature type="transmembrane region" description="Helical" evidence="12">
    <location>
        <begin position="133"/>
        <end position="156"/>
    </location>
</feature>
<dbReference type="EC" id="2.7.13.3" evidence="3"/>
<reference evidence="14 15" key="1">
    <citation type="journal article" date="2016" name="Nat. Commun.">
        <title>Thousands of microbial genomes shed light on interconnected biogeochemical processes in an aquifer system.</title>
        <authorList>
            <person name="Anantharaman K."/>
            <person name="Brown C.T."/>
            <person name="Hug L.A."/>
            <person name="Sharon I."/>
            <person name="Castelle C.J."/>
            <person name="Probst A.J."/>
            <person name="Thomas B.C."/>
            <person name="Singh A."/>
            <person name="Wilkins M.J."/>
            <person name="Karaoz U."/>
            <person name="Brodie E.L."/>
            <person name="Williams K.H."/>
            <person name="Hubbard S.S."/>
            <person name="Banfield J.F."/>
        </authorList>
    </citation>
    <scope>NUCLEOTIDE SEQUENCE [LARGE SCALE GENOMIC DNA]</scope>
</reference>
<accession>A0A1F7U6Y6</accession>
<dbReference type="PRINTS" id="PR00344">
    <property type="entry name" value="BCTRLSENSOR"/>
</dbReference>
<dbReference type="GO" id="GO:0009927">
    <property type="term" value="F:histidine phosphotransfer kinase activity"/>
    <property type="evidence" value="ECO:0007669"/>
    <property type="project" value="TreeGrafter"/>
</dbReference>
<dbReference type="InterPro" id="IPR036097">
    <property type="entry name" value="HisK_dim/P_sf"/>
</dbReference>
<dbReference type="PANTHER" id="PTHR43047">
    <property type="entry name" value="TWO-COMPONENT HISTIDINE PROTEIN KINASE"/>
    <property type="match status" value="1"/>
</dbReference>
<evidence type="ECO:0000256" key="1">
    <source>
        <dbReference type="ARBA" id="ARBA00000085"/>
    </source>
</evidence>
<evidence type="ECO:0000256" key="6">
    <source>
        <dbReference type="ARBA" id="ARBA00022679"/>
    </source>
</evidence>
<feature type="domain" description="Histidine kinase" evidence="13">
    <location>
        <begin position="319"/>
        <end position="537"/>
    </location>
</feature>